<accession>A0ACD5B3V5</accession>
<evidence type="ECO:0000313" key="1">
    <source>
        <dbReference type="EMBL" id="WYW14011.1"/>
    </source>
</evidence>
<sequence>MMESARRELERMRGSSGAWRELRYERATDADGEARDGNAVRRAKVLWALQYDRRPEDLPLVRWLAGQEASCRHEAPFQGLSEETELAGFLLAEYRQVEDVWLHWEIKVANFDTWCGYDLEHLFAAGVRATTAFVRGSGHADRDAVLERLLDEAGRPCVSEEGLAKWSQRKRSHFPADPAAEDPVTWVERAHLTGDRELTRRELDRWAAGRDRDKETLGRLRYYLAGLGAFAEAARAQRASLAFAVDDRDSASAWQTLAGLERQAGDHHAAWEALCECRRALEGVSGWSEVGLGRMYVEELFLLAGSAEGEFAEAVFAEADRRARDVPGLPLVVLQSAAEAADKVGDQTKAGYYRKLRDAERQRIDTAMGRARH</sequence>
<dbReference type="EMBL" id="CP150484">
    <property type="protein sequence ID" value="WYW14011.1"/>
    <property type="molecule type" value="Genomic_DNA"/>
</dbReference>
<keyword evidence="2" id="KW-1185">Reference proteome</keyword>
<gene>
    <name evidence="1" type="ORF">LCL61_00435</name>
</gene>
<proteinExistence type="predicted"/>
<reference evidence="1" key="1">
    <citation type="submission" date="2023-10" db="EMBL/GenBank/DDBJ databases">
        <title>Whole genome sequencing of actinobacterial strain Amycolatopsis sp. (BCA-696) identifies the underlying plant growth-promoting genes.</title>
        <authorList>
            <person name="Gandham P."/>
            <person name="Vadla N."/>
            <person name="Saji A."/>
            <person name="Srinivas V."/>
            <person name="Ruperao P."/>
            <person name="Selvanayagam S."/>
            <person name="Saxena R.K."/>
            <person name="Rathore A."/>
            <person name="Gopalakrishnan S."/>
            <person name="Thakur V."/>
        </authorList>
    </citation>
    <scope>NUCLEOTIDE SEQUENCE</scope>
    <source>
        <strain evidence="1">BCA-696</strain>
    </source>
</reference>
<dbReference type="Proteomes" id="UP001456344">
    <property type="component" value="Chromosome"/>
</dbReference>
<name>A0ACD5B3V5_9PSEU</name>
<organism evidence="1 2">
    <name type="scientific">Amycolatopsis coloradensis</name>
    <dbReference type="NCBI Taxonomy" id="76021"/>
    <lineage>
        <taxon>Bacteria</taxon>
        <taxon>Bacillati</taxon>
        <taxon>Actinomycetota</taxon>
        <taxon>Actinomycetes</taxon>
        <taxon>Pseudonocardiales</taxon>
        <taxon>Pseudonocardiaceae</taxon>
        <taxon>Amycolatopsis</taxon>
    </lineage>
</organism>
<protein>
    <submittedName>
        <fullName evidence="1">Uncharacterized protein</fullName>
    </submittedName>
</protein>
<evidence type="ECO:0000313" key="2">
    <source>
        <dbReference type="Proteomes" id="UP001456344"/>
    </source>
</evidence>